<reference evidence="9 10" key="1">
    <citation type="journal article" date="2024" name="BMC Biol.">
        <title>Comparative genomics of Ascetosporea gives new insight into the evolutionary basis for animal parasitism in Rhizaria.</title>
        <authorList>
            <person name="Hiltunen Thoren M."/>
            <person name="Onut-Brannstrom I."/>
            <person name="Alfjorden A."/>
            <person name="Peckova H."/>
            <person name="Swords F."/>
            <person name="Hooper C."/>
            <person name="Holzer A.S."/>
            <person name="Bass D."/>
            <person name="Burki F."/>
        </authorList>
    </citation>
    <scope>NUCLEOTIDE SEQUENCE [LARGE SCALE GENOMIC DNA]</scope>
    <source>
        <strain evidence="9">20-A016</strain>
    </source>
</reference>
<dbReference type="SUPFAM" id="SSF90209">
    <property type="entry name" value="Ran binding protein zinc finger-like"/>
    <property type="match status" value="1"/>
</dbReference>
<proteinExistence type="predicted"/>
<keyword evidence="1" id="KW-0479">Metal-binding</keyword>
<feature type="compositionally biased region" description="Basic and acidic residues" evidence="6">
    <location>
        <begin position="691"/>
        <end position="701"/>
    </location>
</feature>
<evidence type="ECO:0000256" key="3">
    <source>
        <dbReference type="ARBA" id="ARBA00022801"/>
    </source>
</evidence>
<dbReference type="PROSITE" id="PS01358">
    <property type="entry name" value="ZF_RANBP2_1"/>
    <property type="match status" value="1"/>
</dbReference>
<feature type="domain" description="RanBP2-type" evidence="8">
    <location>
        <begin position="412"/>
        <end position="441"/>
    </location>
</feature>
<evidence type="ECO:0000256" key="4">
    <source>
        <dbReference type="ARBA" id="ARBA00022833"/>
    </source>
</evidence>
<keyword evidence="2 5" id="KW-0863">Zinc-finger</keyword>
<feature type="region of interest" description="Disordered" evidence="6">
    <location>
        <begin position="691"/>
        <end position="738"/>
    </location>
</feature>
<dbReference type="Pfam" id="PF00636">
    <property type="entry name" value="Ribonuclease_3"/>
    <property type="match status" value="2"/>
</dbReference>
<protein>
    <submittedName>
        <fullName evidence="9">Uncharacterized protein</fullName>
    </submittedName>
</protein>
<keyword evidence="3" id="KW-0378">Hydrolase</keyword>
<comment type="caution">
    <text evidence="9">The sequence shown here is derived from an EMBL/GenBank/DDBJ whole genome shotgun (WGS) entry which is preliminary data.</text>
</comment>
<dbReference type="InterPro" id="IPR001876">
    <property type="entry name" value="Znf_RanBP2"/>
</dbReference>
<dbReference type="SMART" id="SM00547">
    <property type="entry name" value="ZnF_RBZ"/>
    <property type="match status" value="2"/>
</dbReference>
<evidence type="ECO:0000256" key="5">
    <source>
        <dbReference type="PROSITE-ProRule" id="PRU00322"/>
    </source>
</evidence>
<gene>
    <name evidence="9" type="ORF">MHBO_000103</name>
</gene>
<dbReference type="InterPro" id="IPR036443">
    <property type="entry name" value="Znf_RanBP2_sf"/>
</dbReference>
<sequence length="1427" mass="165441">MQDDQTIRKRIEKRIDNFFVSSHGAIPSNPKTWATVLQTSIARKEIESGEISDALLSDALLYAVKKSIQSGAMSKNTNIIEVDESEAIDMDRSLLRRAICFAKKYVHERKERRTFPKTPVKWLNVLRSEIHPHFPFAFPEYALGPVANKVCRWYLNDSPLSEADKNKSKFPIAGETLPSDAFEQNDTSNALNLEDDNFIDGRTRQNSLKLENTQFVRDVLGEESQKVEVQKQKKMPLLHEIEENDMEKLHLIRKSAIHCLFCGANLTLVKNLIFVKGHRLKQKVKDRLGVMVHYVAKTITGDWYSQKPEKSTKARCFSCSKVIGWPYLFGDKQIYILKNKNILFKMGNQSLILTVADLKKQNSKYVTEAFWRFLKSKVSPSIKQTWNCINCTSENIERKQTKCDICNYNRISKDEWACLFCTFFNEKTAQNCEICNSPREKADKIRIEKIKIVQKSVNLLSKNSESVEKMTEKENISENKNEMKVEKFKKAEISRKSVDEEIKNEESLDSIFNFFSFDKKDKIHPEKEDKKWREQIKIGTQLDFRTSPQSLGKGNWVPGIVVQIREEPRGLSLEIIYEGYPRSFEWVPIVSARISPHKSKLNEYQIPETLPPKFYKYTSYSDIDFKNDSSNNNALKSNSNNDLSEKLIKDGKTDEKIKLFDNEKSFDNKLILGKKSDKENFIENLQCKKDSVEKPENKNRGNNDISKFFGNKSEIENNKMEKNREISENKEEKEMDIKDRSETEIENFAKKFINSHGGASFIFNQSKGTKAEFDINLGEIYNFKEYQGDSRYVETQILNNLPKMNRTKDAVPDEFKGTCSWGYMSDRAKRQQISKKAVENPKDHIEYSKSVFVGEEQMQLFCYNIVFEPKTEKQIETMDSFAILLQQKIEEPEIAFDVYLNTKEVDIPNTNNDAVAKFVPRGAQIFNFKQIERIKTAHCFLNDLLSHARIHPEMLMDSDAPMFLVVPLDERKSVDWSCIDRINETVKNGKTNFVDYLKPSNSENRIPFDQLVLTTIYNTQEQHLYTFTKFQQNLSAFSKCDNENAKVGASWNSFFKSEFGITLKHPELELFTSRQIHPRAHSVLIPPSVAKSHVPPTLNLVQELCEVHPVPLNLVTEMPDVVSTIWGLQNSLSVQRFLRKLPVPVSLSLLEEAMTFSVANNFRNYELLEFLGDSVLKYLATDYLFCKFKNTEFFREGNLTEKRKDLISNTSLLEYGKKHQIYNYSIISQFQRKDYIPPCFVKNINKKFKVENPIVTKKQIADLVEAVLGATFLSSNNEKSRFEAVTEVLKWFGSEIELPSIDDGFCLLSQVPKKDRENVEMAKKIQSLEEKLNYCFRHKQYAMEAIYQGERLSSSKNHELLEFLGDSVLDFLCTRKLFYVLPNTSPEDLTEARIELVCNDSLAETFESFRMEKFVYKMFLMSNQKNF</sequence>
<evidence type="ECO:0000259" key="7">
    <source>
        <dbReference type="PROSITE" id="PS50142"/>
    </source>
</evidence>
<feature type="domain" description="RNase III" evidence="7">
    <location>
        <begin position="1134"/>
        <end position="1276"/>
    </location>
</feature>
<dbReference type="SUPFAM" id="SSF69065">
    <property type="entry name" value="RNase III domain-like"/>
    <property type="match status" value="2"/>
</dbReference>
<accession>A0ABV2AED2</accession>
<dbReference type="Gene3D" id="1.10.1520.10">
    <property type="entry name" value="Ribonuclease III domain"/>
    <property type="match status" value="2"/>
</dbReference>
<dbReference type="SMART" id="SM00535">
    <property type="entry name" value="RIBOc"/>
    <property type="match status" value="2"/>
</dbReference>
<dbReference type="Proteomes" id="UP001439008">
    <property type="component" value="Unassembled WGS sequence"/>
</dbReference>
<evidence type="ECO:0000313" key="9">
    <source>
        <dbReference type="EMBL" id="MES1918081.1"/>
    </source>
</evidence>
<dbReference type="InterPro" id="IPR036389">
    <property type="entry name" value="RNase_III_sf"/>
</dbReference>
<keyword evidence="10" id="KW-1185">Reference proteome</keyword>
<feature type="compositionally biased region" description="Basic and acidic residues" evidence="6">
    <location>
        <begin position="713"/>
        <end position="738"/>
    </location>
</feature>
<name>A0ABV2AED2_9EUKA</name>
<dbReference type="EMBL" id="JBDODL010000013">
    <property type="protein sequence ID" value="MES1918081.1"/>
    <property type="molecule type" value="Genomic_DNA"/>
</dbReference>
<keyword evidence="4" id="KW-0862">Zinc</keyword>
<evidence type="ECO:0000256" key="2">
    <source>
        <dbReference type="ARBA" id="ARBA00022771"/>
    </source>
</evidence>
<dbReference type="InterPro" id="IPR000999">
    <property type="entry name" value="RNase_III_dom"/>
</dbReference>
<dbReference type="PANTHER" id="PTHR14950:SF37">
    <property type="entry name" value="ENDORIBONUCLEASE DICER"/>
    <property type="match status" value="1"/>
</dbReference>
<evidence type="ECO:0000256" key="1">
    <source>
        <dbReference type="ARBA" id="ARBA00022723"/>
    </source>
</evidence>
<dbReference type="PROSITE" id="PS50199">
    <property type="entry name" value="ZF_RANBP2_2"/>
    <property type="match status" value="1"/>
</dbReference>
<dbReference type="PANTHER" id="PTHR14950">
    <property type="entry name" value="DICER-RELATED"/>
    <property type="match status" value="1"/>
</dbReference>
<evidence type="ECO:0000256" key="6">
    <source>
        <dbReference type="SAM" id="MobiDB-lite"/>
    </source>
</evidence>
<dbReference type="CDD" id="cd00593">
    <property type="entry name" value="RIBOc"/>
    <property type="match status" value="2"/>
</dbReference>
<dbReference type="PROSITE" id="PS50142">
    <property type="entry name" value="RNASE_3_2"/>
    <property type="match status" value="2"/>
</dbReference>
<feature type="domain" description="RNase III" evidence="7">
    <location>
        <begin position="1325"/>
        <end position="1415"/>
    </location>
</feature>
<evidence type="ECO:0000259" key="8">
    <source>
        <dbReference type="PROSITE" id="PS50199"/>
    </source>
</evidence>
<dbReference type="Gene3D" id="2.30.30.380">
    <property type="entry name" value="Zn-finger domain of Sec23/24"/>
    <property type="match status" value="1"/>
</dbReference>
<evidence type="ECO:0000313" key="10">
    <source>
        <dbReference type="Proteomes" id="UP001439008"/>
    </source>
</evidence>
<organism evidence="9 10">
    <name type="scientific">Bonamia ostreae</name>
    <dbReference type="NCBI Taxonomy" id="126728"/>
    <lineage>
        <taxon>Eukaryota</taxon>
        <taxon>Sar</taxon>
        <taxon>Rhizaria</taxon>
        <taxon>Endomyxa</taxon>
        <taxon>Ascetosporea</taxon>
        <taxon>Haplosporida</taxon>
        <taxon>Bonamia</taxon>
    </lineage>
</organism>